<dbReference type="SUPFAM" id="SSF54637">
    <property type="entry name" value="Thioesterase/thiol ester dehydrase-isomerase"/>
    <property type="match status" value="1"/>
</dbReference>
<proteinExistence type="inferred from homology"/>
<evidence type="ECO:0000259" key="2">
    <source>
        <dbReference type="Pfam" id="PF01575"/>
    </source>
</evidence>
<dbReference type="Proteomes" id="UP000576969">
    <property type="component" value="Unassembled WGS sequence"/>
</dbReference>
<reference evidence="3 4" key="1">
    <citation type="submission" date="2020-07" db="EMBL/GenBank/DDBJ databases">
        <title>Sequencing the genomes of 1000 actinobacteria strains.</title>
        <authorList>
            <person name="Klenk H.-P."/>
        </authorList>
    </citation>
    <scope>NUCLEOTIDE SEQUENCE [LARGE SCALE GENOMIC DNA]</scope>
    <source>
        <strain evidence="3 4">DSM 24662</strain>
    </source>
</reference>
<dbReference type="EMBL" id="JACCBV010000001">
    <property type="protein sequence ID" value="NYE18414.1"/>
    <property type="molecule type" value="Genomic_DNA"/>
</dbReference>
<dbReference type="AlphaFoldDB" id="A0A7Y9KK31"/>
<comment type="similarity">
    <text evidence="1">Belongs to the enoyl-CoA hydratase/isomerase family.</text>
</comment>
<protein>
    <submittedName>
        <fullName evidence="3">Acyl dehydratase</fullName>
    </submittedName>
</protein>
<organism evidence="3 4">
    <name type="scientific">Microbacterium immunditiarum</name>
    <dbReference type="NCBI Taxonomy" id="337480"/>
    <lineage>
        <taxon>Bacteria</taxon>
        <taxon>Bacillati</taxon>
        <taxon>Actinomycetota</taxon>
        <taxon>Actinomycetes</taxon>
        <taxon>Micrococcales</taxon>
        <taxon>Microbacteriaceae</taxon>
        <taxon>Microbacterium</taxon>
    </lineage>
</organism>
<dbReference type="InterPro" id="IPR002539">
    <property type="entry name" value="MaoC-like_dom"/>
</dbReference>
<dbReference type="RefSeq" id="WP_179487061.1">
    <property type="nucleotide sequence ID" value="NZ_JACCBV010000001.1"/>
</dbReference>
<dbReference type="InterPro" id="IPR029069">
    <property type="entry name" value="HotDog_dom_sf"/>
</dbReference>
<comment type="caution">
    <text evidence="3">The sequence shown here is derived from an EMBL/GenBank/DDBJ whole genome shotgun (WGS) entry which is preliminary data.</text>
</comment>
<feature type="domain" description="MaoC-like" evidence="2">
    <location>
        <begin position="13"/>
        <end position="101"/>
    </location>
</feature>
<dbReference type="Pfam" id="PF01575">
    <property type="entry name" value="MaoC_dehydratas"/>
    <property type="match status" value="1"/>
</dbReference>
<evidence type="ECO:0000256" key="1">
    <source>
        <dbReference type="ARBA" id="ARBA00005254"/>
    </source>
</evidence>
<evidence type="ECO:0000313" key="3">
    <source>
        <dbReference type="EMBL" id="NYE18414.1"/>
    </source>
</evidence>
<gene>
    <name evidence="3" type="ORF">BJ991_000442</name>
</gene>
<dbReference type="Gene3D" id="3.10.129.10">
    <property type="entry name" value="Hotdog Thioesterase"/>
    <property type="match status" value="1"/>
</dbReference>
<evidence type="ECO:0000313" key="4">
    <source>
        <dbReference type="Proteomes" id="UP000576969"/>
    </source>
</evidence>
<name>A0A7Y9KK31_9MICO</name>
<accession>A0A7Y9KK31</accession>
<sequence>MNRLVVGQELPVVRLTVELADMKVFTLIMADPNPIHFDPAHTAALGMGDRPINQGTLNMAYPLNALLSVIGDPARVRRFQCRFLGGVLAGDEVEAGGRVASIDDGVATVDLWLDKAGAGRVLAGTALVDAA</sequence>
<keyword evidence="4" id="KW-1185">Reference proteome</keyword>